<dbReference type="Proteomes" id="UP001479606">
    <property type="component" value="Unassembled WGS sequence"/>
</dbReference>
<proteinExistence type="predicted"/>
<keyword evidence="1" id="KW-0732">Signal</keyword>
<dbReference type="EMBL" id="JBCEVZ010000009">
    <property type="protein sequence ID" value="MEL5993758.1"/>
    <property type="molecule type" value="Genomic_DNA"/>
</dbReference>
<dbReference type="PROSITE" id="PS51257">
    <property type="entry name" value="PROKAR_LIPOPROTEIN"/>
    <property type="match status" value="1"/>
</dbReference>
<reference evidence="2 3" key="1">
    <citation type="journal article" date="2018" name="Arch. Microbiol.">
        <title>Hymenobacter segetis sp. nov., isolated from soil.</title>
        <authorList>
            <person name="Ten L.N."/>
            <person name="Lim S.J."/>
            <person name="Kim B.O."/>
            <person name="Kang I.K."/>
            <person name="Jung H.Y."/>
        </authorList>
    </citation>
    <scope>NUCLEOTIDE SEQUENCE [LARGE SCALE GENOMIC DNA]</scope>
    <source>
        <strain evidence="2 3">S7-3-11</strain>
    </source>
</reference>
<gene>
    <name evidence="2" type="ORF">AAFH49_06025</name>
</gene>
<evidence type="ECO:0000256" key="1">
    <source>
        <dbReference type="SAM" id="SignalP"/>
    </source>
</evidence>
<feature type="chain" id="PRO_5045098707" description="Lipoprotein" evidence="1">
    <location>
        <begin position="24"/>
        <end position="156"/>
    </location>
</feature>
<keyword evidence="3" id="KW-1185">Reference proteome</keyword>
<evidence type="ECO:0008006" key="4">
    <source>
        <dbReference type="Google" id="ProtNLM"/>
    </source>
</evidence>
<accession>A0ABU9LUY0</accession>
<name>A0ABU9LUY0_9BACT</name>
<organism evidence="2 3">
    <name type="scientific">Hymenobacter segetis</name>
    <dbReference type="NCBI Taxonomy" id="2025509"/>
    <lineage>
        <taxon>Bacteria</taxon>
        <taxon>Pseudomonadati</taxon>
        <taxon>Bacteroidota</taxon>
        <taxon>Cytophagia</taxon>
        <taxon>Cytophagales</taxon>
        <taxon>Hymenobacteraceae</taxon>
        <taxon>Hymenobacter</taxon>
    </lineage>
</organism>
<evidence type="ECO:0000313" key="2">
    <source>
        <dbReference type="EMBL" id="MEL5993758.1"/>
    </source>
</evidence>
<protein>
    <recommendedName>
        <fullName evidence="4">Lipoprotein</fullName>
    </recommendedName>
</protein>
<dbReference type="RefSeq" id="WP_342296604.1">
    <property type="nucleotide sequence ID" value="NZ_JBCEVZ010000009.1"/>
</dbReference>
<sequence length="156" mass="16791">MMKRYFLPLIWTALALGSCSKEAPPPETPEPTFGYTLDGQAYSTTAKAVREVMTPQGLTFNSTPLPVTIGGVRYQDRLLVAFTGTGQGPYALRELQLYRTDERGQTQLLEYRTDVTATATSGAKLCSGTFAGKSTNAQGQVVSILSNGVFAYIPAP</sequence>
<comment type="caution">
    <text evidence="2">The sequence shown here is derived from an EMBL/GenBank/DDBJ whole genome shotgun (WGS) entry which is preliminary data.</text>
</comment>
<evidence type="ECO:0000313" key="3">
    <source>
        <dbReference type="Proteomes" id="UP001479606"/>
    </source>
</evidence>
<feature type="signal peptide" evidence="1">
    <location>
        <begin position="1"/>
        <end position="23"/>
    </location>
</feature>